<dbReference type="GO" id="GO:0005886">
    <property type="term" value="C:plasma membrane"/>
    <property type="evidence" value="ECO:0007669"/>
    <property type="project" value="TreeGrafter"/>
</dbReference>
<feature type="transmembrane region" description="Helical" evidence="7">
    <location>
        <begin position="2714"/>
        <end position="2739"/>
    </location>
</feature>
<dbReference type="PANTHER" id="PTHR46730">
    <property type="entry name" value="POLYCYSTIN-1"/>
    <property type="match status" value="1"/>
</dbReference>
<keyword evidence="5 7" id="KW-0472">Membrane</keyword>
<dbReference type="GO" id="GO:0006816">
    <property type="term" value="P:calcium ion transport"/>
    <property type="evidence" value="ECO:0007669"/>
    <property type="project" value="TreeGrafter"/>
</dbReference>
<feature type="region of interest" description="Disordered" evidence="6">
    <location>
        <begin position="2197"/>
        <end position="2224"/>
    </location>
</feature>
<keyword evidence="4 7" id="KW-1133">Transmembrane helix</keyword>
<feature type="compositionally biased region" description="Polar residues" evidence="6">
    <location>
        <begin position="2660"/>
        <end position="2676"/>
    </location>
</feature>
<keyword evidence="9" id="KW-1185">Reference proteome</keyword>
<evidence type="ECO:0000256" key="7">
    <source>
        <dbReference type="SAM" id="Phobius"/>
    </source>
</evidence>
<evidence type="ECO:0000256" key="1">
    <source>
        <dbReference type="ARBA" id="ARBA00004370"/>
    </source>
</evidence>
<evidence type="ECO:0000256" key="2">
    <source>
        <dbReference type="ARBA" id="ARBA00022692"/>
    </source>
</evidence>
<evidence type="ECO:0000256" key="5">
    <source>
        <dbReference type="ARBA" id="ARBA00023136"/>
    </source>
</evidence>
<dbReference type="STRING" id="667725.A0A0L0FPD9"/>
<feature type="compositionally biased region" description="Low complexity" evidence="6">
    <location>
        <begin position="760"/>
        <end position="777"/>
    </location>
</feature>
<comment type="subcellular location">
    <subcellularLocation>
        <location evidence="1">Membrane</location>
    </subcellularLocation>
</comment>
<keyword evidence="2 7" id="KW-0812">Transmembrane</keyword>
<evidence type="ECO:0008006" key="10">
    <source>
        <dbReference type="Google" id="ProtNLM"/>
    </source>
</evidence>
<dbReference type="GO" id="GO:0005261">
    <property type="term" value="F:monoatomic cation channel activity"/>
    <property type="evidence" value="ECO:0007669"/>
    <property type="project" value="TreeGrafter"/>
</dbReference>
<dbReference type="EMBL" id="KQ242443">
    <property type="protein sequence ID" value="KNC78680.1"/>
    <property type="molecule type" value="Genomic_DNA"/>
</dbReference>
<dbReference type="PANTHER" id="PTHR46730:SF1">
    <property type="entry name" value="PLAT DOMAIN-CONTAINING PROTEIN"/>
    <property type="match status" value="1"/>
</dbReference>
<organism evidence="8 9">
    <name type="scientific">Sphaeroforma arctica JP610</name>
    <dbReference type="NCBI Taxonomy" id="667725"/>
    <lineage>
        <taxon>Eukaryota</taxon>
        <taxon>Ichthyosporea</taxon>
        <taxon>Ichthyophonida</taxon>
        <taxon>Sphaeroforma</taxon>
    </lineage>
</organism>
<gene>
    <name evidence="8" type="ORF">SARC_08897</name>
</gene>
<keyword evidence="3" id="KW-0677">Repeat</keyword>
<feature type="region of interest" description="Disordered" evidence="6">
    <location>
        <begin position="2641"/>
        <end position="2676"/>
    </location>
</feature>
<feature type="compositionally biased region" description="Basic and acidic residues" evidence="6">
    <location>
        <begin position="2927"/>
        <end position="2948"/>
    </location>
</feature>
<feature type="region of interest" description="Disordered" evidence="6">
    <location>
        <begin position="2899"/>
        <end position="2948"/>
    </location>
</feature>
<dbReference type="GeneID" id="25909401"/>
<evidence type="ECO:0000313" key="8">
    <source>
        <dbReference type="EMBL" id="KNC78680.1"/>
    </source>
</evidence>
<feature type="region of interest" description="Disordered" evidence="6">
    <location>
        <begin position="2241"/>
        <end position="2265"/>
    </location>
</feature>
<dbReference type="RefSeq" id="XP_014152582.1">
    <property type="nucleotide sequence ID" value="XM_014297107.1"/>
</dbReference>
<reference evidence="8 9" key="1">
    <citation type="submission" date="2011-02" db="EMBL/GenBank/DDBJ databases">
        <title>The Genome Sequence of Sphaeroforma arctica JP610.</title>
        <authorList>
            <consortium name="The Broad Institute Genome Sequencing Platform"/>
            <person name="Russ C."/>
            <person name="Cuomo C."/>
            <person name="Young S.K."/>
            <person name="Zeng Q."/>
            <person name="Gargeya S."/>
            <person name="Alvarado L."/>
            <person name="Berlin A."/>
            <person name="Chapman S.B."/>
            <person name="Chen Z."/>
            <person name="Freedman E."/>
            <person name="Gellesch M."/>
            <person name="Goldberg J."/>
            <person name="Griggs A."/>
            <person name="Gujja S."/>
            <person name="Heilman E."/>
            <person name="Heiman D."/>
            <person name="Howarth C."/>
            <person name="Mehta T."/>
            <person name="Neiman D."/>
            <person name="Pearson M."/>
            <person name="Roberts A."/>
            <person name="Saif S."/>
            <person name="Shea T."/>
            <person name="Shenoy N."/>
            <person name="Sisk P."/>
            <person name="Stolte C."/>
            <person name="Sykes S."/>
            <person name="White J."/>
            <person name="Yandava C."/>
            <person name="Burger G."/>
            <person name="Gray M.W."/>
            <person name="Holland P.W.H."/>
            <person name="King N."/>
            <person name="Lang F.B.F."/>
            <person name="Roger A.J."/>
            <person name="Ruiz-Trillo I."/>
            <person name="Haas B."/>
            <person name="Nusbaum C."/>
            <person name="Birren B."/>
        </authorList>
    </citation>
    <scope>NUCLEOTIDE SEQUENCE [LARGE SCALE GENOMIC DNA]</scope>
    <source>
        <strain evidence="8 9">JP610</strain>
    </source>
</reference>
<name>A0A0L0FPD9_9EUKA</name>
<feature type="compositionally biased region" description="Polar residues" evidence="6">
    <location>
        <begin position="2838"/>
        <end position="2853"/>
    </location>
</feature>
<evidence type="ECO:0000256" key="6">
    <source>
        <dbReference type="SAM" id="MobiDB-lite"/>
    </source>
</evidence>
<evidence type="ECO:0000256" key="3">
    <source>
        <dbReference type="ARBA" id="ARBA00022737"/>
    </source>
</evidence>
<sequence>MVVAGAPHNETNLYAKPGLHGTYCTKQYFQDTQIDILATLSAGISENSPVPKVIVATGLLEGQLTSSNAAVVVVSANTNDAKGPLATVRGIGVGTAQVTATFHNQAILPTLTRNFEVFGAVEPIASIEVTLFHEPEFIATENRNITFKLAPDFMTTNVSTEVGRQLFVSVVVHPMYSGHSFQLYSTDTLRLSSTDTSVLAPEIDGITFRTMGHGRGSVAVVEWWPELSSAVQCSDYSTPEAWATVFVDIRVPPPEQFIVTIGSSTITADRNVMLAGIPNTTIISKVEVVDATGVTRLETHNPHLMVSLKAAAAGSPVVCDLVYDEVGEGWQILPRPSVAGNCSVELWLSPYPQRTHTQVIRVVTLDRLLCKVNPYIPYDGSAYFDVRQLAEISNTNPMRYQNATVNRFLELSDGSQKFSDATQEALRREALRLPVNAISTVTSTSPALVGDMIQGKPLAGQMDYTVSVDCTLGTETVSAIEVRIMPTPTQINLFVEAVLKNMNGDTVSNRGTITVNTDRADVIWIDNSGALPLLTLLKNSREHVEVSLCSDLVCKTFLVAANLLADVGDVDIGCVGQMDGPPLDCEVDGAHAIQLSVNTGGFNLTSVQITLQFDPDCISFGALNEAEGLQLRQNSSEPGLLTIRVTNDAPYYTQFSGHQVVIATTVITTQQGCTKSSPTIQGKINTLHVDGNRTFAPDRDIVAGVVELAITPTVASGAIEPTTRRNTHTPHAPTALSHGTGQGVYTPNRTPRTSSRRHTPTTTTGTHTPVFVGGTTTATHPHSWGDDRSLRGTTTATHPHSVSHGRSLVRTAQQQSVCDDEACAYPNLCQTCCTGLRYKGMPTSGGVTGVGVRKIGGDINADCKVNSADAEYLFAYDLHTRRNFDTTTGDEISNHTAHDPNALTGRKLYDVDGDGISGSAHDAYLVDLLVAKRMPVLKDFLFTNTPCGAELGVVLQTASGSQPSMDLEVYVIVQSEHVQPNTSAFSTRVSVLHTHTVAVQAMHTDDTTATADGGTRYTTTLTAKNQLSQQNATVSFAVLLICRTRTQHSETLDIVTLFGQEKATDAHVPAQAMQWHIPSRFLLNQIPIEIPSGGYTDVSPVYNYSTASADVCAYTTVPVRVTLAILGLINNRTYFCKWGDTQYTGRVLSPDTLDCQYAHVPQYLTLVRITVTSLQWATVGDSSAQTTELIEVDPYNFIAINDTIIGLEVVTASVEMSRPAWVEVQSLMDYEMPDYEKLNGTLRIQCVWTINHEQTRSSAKFISQREIQCEADQTIATEGSVDLSVWFNPTTEAHVGSVNYTQPMGSLYSVDVTPRAVLLDEPMTFVVMTDSEVTVAQRKSMRCELDGVLAEIEFLNTTVSGEDGTDPALNSTLRCTFQATPDALRKKFRLVSSADETARYVSNGVLIEGYVLPQIISPTNTDKPMKVPIGSQGFIDIIAHPAHTFLADQILGDAAPMPKCEYTYTDSKVQFATRAPVLTSANVTANFDGVLVVFDTPITIGSNISTCNDLINDAYVVKLGVGNSCEQKGPNSFLAKFGAAATVNEDDKKDVLTLKEGSVFASVEPSMSSNGSLPTSITVKPTVRVVVSGPSIIGPCDDITLSGLGSLGNGGRRFKEFVWSGKGINETRGATLTIPSEAITIGVTYTVTLIVTNWLGTTKSLDRSFKKVADNDTVVVLPEAPEIITALDKTAVLRTTVTAPHCGTTPYEGFLKYSWAVKTDAGAAISDAIVSRLEASAVWRSTQNDSTLVIPPNVLAPGLYRFVLTVTDSVVLEALSTAEISVTVTALPAEAILSSTTTRQPRNTPLVLDGSQSRSRDVKNVQAVDLVYYWTCQYMTNTSDTNVACATDNFTTTSLLTQSLTNATAWPSGDYQFTLTVQDLSKLSTPGLSISSAHTTVSVVDATFPLVTTKRLGYDGSVLSSTSHHSVDYSLILVCETSAQNVRWSGEPPTGAQTFAYGRFSTTSRERRLVVAPYTLTNGLRYHFECLAWDGSANNATQYGSSTIEIETALGPSAGTILIGPEEIVSGVQADDVSAVYGYQLPIQCEQWMDSTTDLNMVYAFGYLHGNVSLAGGIATLKKYYDQYHSWGTNIQTPHIDVSVPLPPATMYVEAGDLYYITVVAMATGSNQTTVMKYRTVSVAVPEEFDALISDQIVTKRGQLADAIREADFWLGMNLADNLLQTFIRQSTELSFALQPTPTTTPPGSGAVKPPILSTTATGDRRRNAHGSTYAYVYKGSHASVHDTGPQTQSLGQGIRGASQHPNNNPAPVVGFGSYTNNEPVVRYRTHRQPHRRTITLGPDDPEYIDQDTACLTKDALNEVIDSYAALFYLKPPTIGATESYIAQLAYMLEGMLCRTVHVRVIRYIFAALQSYDELRQSTDGPLSAETRAQILSACDRVLHVHLGSSPATKTMREIRQSIVFALRDGLRGRGCIAGQPTASLVNGTREYFDYAVAVANLNQTLPVSLGDVLYNFTVQAECVDAVTLTWKRVSIVNETSSANVTSDDEDTIMMDEYDGWYSTIVEANLYNASARTLNGGNKFQLLETLYDDDDTTHSSVSVDDTSEASSVNERALVANDSTDEVVPGEVTQVVQYTIQYTQLTDNYNTPRRCYFFHAEDADPKFRYDRTKCWQVLDALDPSLGNGTSTDSAGDGDLQDDANDTSPYPTGTETGTPVDSTAMSTRTVVCACVQPYIVTVRPRQVFLNPPEDSSSMRVILIVAPILVSLFVIGLVAGLSRWYYYTRIKPRRDFRHRYKRQPTFKDGNGFATFQLVKVPGYREPPPFNYRTDSVELLAEHREGERSSLRSHSAGSDMGMDMNMSLHTSSDNWHGQEGYRNHDNGLSNSADASAGNTLSEHGGMRPMSLFSHHQDHEGSNYDDSVDGFDDDVSIERFDDVDLTLDNHSDDYAQPVDVKGSHEHTQHTDQASEAGDKGVDEKPVNVDDEHADGGL</sequence>
<feature type="region of interest" description="Disordered" evidence="6">
    <location>
        <begin position="721"/>
        <end position="807"/>
    </location>
</feature>
<feature type="compositionally biased region" description="Polar residues" evidence="6">
    <location>
        <begin position="791"/>
        <end position="800"/>
    </location>
</feature>
<feature type="region of interest" description="Disordered" evidence="6">
    <location>
        <begin position="2795"/>
        <end position="2881"/>
    </location>
</feature>
<protein>
    <recommendedName>
        <fullName evidence="10">PKD/REJ-like domain-containing protein</fullName>
    </recommendedName>
</protein>
<evidence type="ECO:0000256" key="4">
    <source>
        <dbReference type="ARBA" id="ARBA00022989"/>
    </source>
</evidence>
<accession>A0A0L0FPD9</accession>
<proteinExistence type="predicted"/>
<evidence type="ECO:0000313" key="9">
    <source>
        <dbReference type="Proteomes" id="UP000054560"/>
    </source>
</evidence>
<dbReference type="Proteomes" id="UP000054560">
    <property type="component" value="Unassembled WGS sequence"/>
</dbReference>